<dbReference type="GO" id="GO:0016491">
    <property type="term" value="F:oxidoreductase activity"/>
    <property type="evidence" value="ECO:0007669"/>
    <property type="project" value="UniProtKB-KW"/>
</dbReference>
<comment type="similarity">
    <text evidence="1 4">Belongs to the short-chain dehydrogenases/reductases (SDR) family.</text>
</comment>
<evidence type="ECO:0000256" key="4">
    <source>
        <dbReference type="RuleBase" id="RU000363"/>
    </source>
</evidence>
<dbReference type="EMBL" id="FNSV01000005">
    <property type="protein sequence ID" value="SEC97658.1"/>
    <property type="molecule type" value="Genomic_DNA"/>
</dbReference>
<feature type="region of interest" description="Disordered" evidence="5">
    <location>
        <begin position="284"/>
        <end position="304"/>
    </location>
</feature>
<evidence type="ECO:0000313" key="6">
    <source>
        <dbReference type="EMBL" id="SEC97658.1"/>
    </source>
</evidence>
<keyword evidence="7" id="KW-1185">Reference proteome</keyword>
<dbReference type="InterPro" id="IPR002347">
    <property type="entry name" value="SDR_fam"/>
</dbReference>
<accession>A0A1H4WY65</accession>
<evidence type="ECO:0000256" key="5">
    <source>
        <dbReference type="SAM" id="MobiDB-lite"/>
    </source>
</evidence>
<reference evidence="7" key="1">
    <citation type="submission" date="2016-10" db="EMBL/GenBank/DDBJ databases">
        <authorList>
            <person name="Varghese N."/>
            <person name="Submissions S."/>
        </authorList>
    </citation>
    <scope>NUCLEOTIDE SEQUENCE [LARGE SCALE GENOMIC DNA]</scope>
    <source>
        <strain evidence="7">DSM 44498</strain>
    </source>
</reference>
<keyword evidence="3" id="KW-0520">NAD</keyword>
<evidence type="ECO:0000256" key="1">
    <source>
        <dbReference type="ARBA" id="ARBA00006484"/>
    </source>
</evidence>
<dbReference type="InterPro" id="IPR023985">
    <property type="entry name" value="SDR_subfam_1"/>
</dbReference>
<organism evidence="6 7">
    <name type="scientific">Rhodococcus koreensis</name>
    <dbReference type="NCBI Taxonomy" id="99653"/>
    <lineage>
        <taxon>Bacteria</taxon>
        <taxon>Bacillati</taxon>
        <taxon>Actinomycetota</taxon>
        <taxon>Actinomycetes</taxon>
        <taxon>Mycobacteriales</taxon>
        <taxon>Nocardiaceae</taxon>
        <taxon>Rhodococcus</taxon>
    </lineage>
</organism>
<sequence length="304" mass="31821">MGLLDGKVVFITGAARGQGRAHAVTAAKEGADVIITDICSPVDGIRYALASKEDLDKTQALVEKEGRRAVSAVADVRDQAALDAAVSLGLDAFGRLDAVIANAGLWDLGPKSWEITEQMWTTVTDVVLGGTFRTIKATAPHLVEQRGGAIVCIASVGGLEATAGYTHYITAKHGVLGLMKNTALEIAEYNVRCNAVCPGAVDAKIWDNPMGHQLFVAPGEKANRDVAIAATYGYALLAGRPALPPNATSNAACWLLSDYAEHITGVALPVDAGHLLLPGVNFAPQTEGPEADRYRSPAQSPDDL</sequence>
<keyword evidence="2" id="KW-0560">Oxidoreductase</keyword>
<dbReference type="OrthoDB" id="5173603at2"/>
<dbReference type="FunFam" id="3.40.50.720:FF:000084">
    <property type="entry name" value="Short-chain dehydrogenase reductase"/>
    <property type="match status" value="1"/>
</dbReference>
<dbReference type="Pfam" id="PF00106">
    <property type="entry name" value="adh_short"/>
    <property type="match status" value="1"/>
</dbReference>
<dbReference type="PANTHER" id="PTHR24321">
    <property type="entry name" value="DEHYDROGENASES, SHORT CHAIN"/>
    <property type="match status" value="1"/>
</dbReference>
<dbReference type="CDD" id="cd05233">
    <property type="entry name" value="SDR_c"/>
    <property type="match status" value="1"/>
</dbReference>
<dbReference type="Proteomes" id="UP000183561">
    <property type="component" value="Unassembled WGS sequence"/>
</dbReference>
<dbReference type="PRINTS" id="PR00080">
    <property type="entry name" value="SDRFAMILY"/>
</dbReference>
<dbReference type="PANTHER" id="PTHR24321:SF8">
    <property type="entry name" value="ESTRADIOL 17-BETA-DEHYDROGENASE 8-RELATED"/>
    <property type="match status" value="1"/>
</dbReference>
<dbReference type="RefSeq" id="WP_072944518.1">
    <property type="nucleotide sequence ID" value="NZ_FNSV01000005.1"/>
</dbReference>
<proteinExistence type="inferred from homology"/>
<evidence type="ECO:0000256" key="2">
    <source>
        <dbReference type="ARBA" id="ARBA00023002"/>
    </source>
</evidence>
<dbReference type="SUPFAM" id="SSF51735">
    <property type="entry name" value="NAD(P)-binding Rossmann-fold domains"/>
    <property type="match status" value="1"/>
</dbReference>
<dbReference type="NCBIfam" id="TIGR03971">
    <property type="entry name" value="SDR_subfam_1"/>
    <property type="match status" value="1"/>
</dbReference>
<dbReference type="Gene3D" id="3.40.50.720">
    <property type="entry name" value="NAD(P)-binding Rossmann-like Domain"/>
    <property type="match status" value="1"/>
</dbReference>
<dbReference type="AlphaFoldDB" id="A0A1H4WY65"/>
<name>A0A1H4WY65_9NOCA</name>
<protein>
    <submittedName>
        <fullName evidence="6">SDR family mycofactocin-dependent oxidoreductase</fullName>
    </submittedName>
</protein>
<dbReference type="InterPro" id="IPR036291">
    <property type="entry name" value="NAD(P)-bd_dom_sf"/>
</dbReference>
<gene>
    <name evidence="6" type="ORF">SAMN04490239_6229</name>
</gene>
<evidence type="ECO:0000313" key="7">
    <source>
        <dbReference type="Proteomes" id="UP000183561"/>
    </source>
</evidence>
<dbReference type="PRINTS" id="PR00081">
    <property type="entry name" value="GDHRDH"/>
</dbReference>
<evidence type="ECO:0000256" key="3">
    <source>
        <dbReference type="ARBA" id="ARBA00023027"/>
    </source>
</evidence>